<evidence type="ECO:0000256" key="3">
    <source>
        <dbReference type="ARBA" id="ARBA00022692"/>
    </source>
</evidence>
<dbReference type="PANTHER" id="PTHR33931:SF2">
    <property type="entry name" value="HOLIN-LIKE PROTEIN CIDA"/>
    <property type="match status" value="1"/>
</dbReference>
<reference evidence="7 8" key="1">
    <citation type="submission" date="2023-07" db="EMBL/GenBank/DDBJ databases">
        <title>Genomic Encyclopedia of Type Strains, Phase IV (KMG-IV): sequencing the most valuable type-strain genomes for metagenomic binning, comparative biology and taxonomic classification.</title>
        <authorList>
            <person name="Goeker M."/>
        </authorList>
    </citation>
    <scope>NUCLEOTIDE SEQUENCE [LARGE SCALE GENOMIC DNA]</scope>
    <source>
        <strain evidence="7 8">NIO-1023</strain>
    </source>
</reference>
<dbReference type="PANTHER" id="PTHR33931">
    <property type="entry name" value="HOLIN-LIKE PROTEIN CIDA-RELATED"/>
    <property type="match status" value="1"/>
</dbReference>
<keyword evidence="3 6" id="KW-0812">Transmembrane</keyword>
<feature type="transmembrane region" description="Helical" evidence="6">
    <location>
        <begin position="103"/>
        <end position="129"/>
    </location>
</feature>
<dbReference type="InterPro" id="IPR005538">
    <property type="entry name" value="LrgA/CidA"/>
</dbReference>
<evidence type="ECO:0000256" key="6">
    <source>
        <dbReference type="SAM" id="Phobius"/>
    </source>
</evidence>
<comment type="subcellular location">
    <subcellularLocation>
        <location evidence="1">Cell membrane</location>
        <topology evidence="1">Multi-pass membrane protein</topology>
    </subcellularLocation>
</comment>
<keyword evidence="8" id="KW-1185">Reference proteome</keyword>
<name>A0ABT9MCR3_9DEIO</name>
<evidence type="ECO:0000256" key="4">
    <source>
        <dbReference type="ARBA" id="ARBA00022989"/>
    </source>
</evidence>
<dbReference type="EMBL" id="JAURUR010000004">
    <property type="protein sequence ID" value="MDP9764390.1"/>
    <property type="molecule type" value="Genomic_DNA"/>
</dbReference>
<protein>
    <submittedName>
        <fullName evidence="7">Holin-like protein</fullName>
    </submittedName>
</protein>
<dbReference type="RefSeq" id="WP_022801296.1">
    <property type="nucleotide sequence ID" value="NZ_JAURUR010000004.1"/>
</dbReference>
<keyword evidence="4 6" id="KW-1133">Transmembrane helix</keyword>
<evidence type="ECO:0000313" key="7">
    <source>
        <dbReference type="EMBL" id="MDP9764390.1"/>
    </source>
</evidence>
<organism evidence="7 8">
    <name type="scientific">Deinococcus enclensis</name>
    <dbReference type="NCBI Taxonomy" id="1049582"/>
    <lineage>
        <taxon>Bacteria</taxon>
        <taxon>Thermotogati</taxon>
        <taxon>Deinococcota</taxon>
        <taxon>Deinococci</taxon>
        <taxon>Deinococcales</taxon>
        <taxon>Deinococcaceae</taxon>
        <taxon>Deinococcus</taxon>
    </lineage>
</organism>
<proteinExistence type="predicted"/>
<evidence type="ECO:0000256" key="5">
    <source>
        <dbReference type="ARBA" id="ARBA00023136"/>
    </source>
</evidence>
<accession>A0ABT9MCR3</accession>
<feature type="transmembrane region" description="Helical" evidence="6">
    <location>
        <begin position="78"/>
        <end position="97"/>
    </location>
</feature>
<keyword evidence="2" id="KW-1003">Cell membrane</keyword>
<dbReference type="Pfam" id="PF03788">
    <property type="entry name" value="LrgA"/>
    <property type="match status" value="1"/>
</dbReference>
<evidence type="ECO:0000313" key="8">
    <source>
        <dbReference type="Proteomes" id="UP001232163"/>
    </source>
</evidence>
<feature type="transmembrane region" description="Helical" evidence="6">
    <location>
        <begin position="22"/>
        <end position="43"/>
    </location>
</feature>
<comment type="caution">
    <text evidence="7">The sequence shown here is derived from an EMBL/GenBank/DDBJ whole genome shotgun (WGS) entry which is preliminary data.</text>
</comment>
<feature type="transmembrane region" description="Helical" evidence="6">
    <location>
        <begin position="49"/>
        <end position="66"/>
    </location>
</feature>
<keyword evidence="5 6" id="KW-0472">Membrane</keyword>
<sequence length="136" mass="13545">MAPELGFPEGSVTARLPAPARFVLGAGILTGFAALGEGLVAWAGWPLPGPVVGMALLWAALGLRVVRLHWLLEAADGLLGVLGLLFVPATVGVIQFLSAGAAWGAWLLVLVAGLLAGAGVAGVVAARLVRPEGGPG</sequence>
<evidence type="ECO:0000256" key="1">
    <source>
        <dbReference type="ARBA" id="ARBA00004651"/>
    </source>
</evidence>
<gene>
    <name evidence="7" type="ORF">QO006_001815</name>
</gene>
<dbReference type="Proteomes" id="UP001232163">
    <property type="component" value="Unassembled WGS sequence"/>
</dbReference>
<evidence type="ECO:0000256" key="2">
    <source>
        <dbReference type="ARBA" id="ARBA00022475"/>
    </source>
</evidence>